<reference evidence="2" key="1">
    <citation type="submission" date="2021-05" db="EMBL/GenBank/DDBJ databases">
        <authorList>
            <person name="Alioto T."/>
            <person name="Alioto T."/>
            <person name="Gomez Garrido J."/>
        </authorList>
    </citation>
    <scope>NUCLEOTIDE SEQUENCE</scope>
</reference>
<dbReference type="EMBL" id="HBUF01396898">
    <property type="protein sequence ID" value="CAG6735792.1"/>
    <property type="molecule type" value="Transcribed_RNA"/>
</dbReference>
<organism evidence="2">
    <name type="scientific">Cacopsylla melanoneura</name>
    <dbReference type="NCBI Taxonomy" id="428564"/>
    <lineage>
        <taxon>Eukaryota</taxon>
        <taxon>Metazoa</taxon>
        <taxon>Ecdysozoa</taxon>
        <taxon>Arthropoda</taxon>
        <taxon>Hexapoda</taxon>
        <taxon>Insecta</taxon>
        <taxon>Pterygota</taxon>
        <taxon>Neoptera</taxon>
        <taxon>Paraneoptera</taxon>
        <taxon>Hemiptera</taxon>
        <taxon>Sternorrhyncha</taxon>
        <taxon>Psylloidea</taxon>
        <taxon>Psyllidae</taxon>
        <taxon>Psyllinae</taxon>
        <taxon>Cacopsylla</taxon>
    </lineage>
</organism>
<feature type="chain" id="PRO_5033993397" description="Secreted protein" evidence="1">
    <location>
        <begin position="24"/>
        <end position="115"/>
    </location>
</feature>
<keyword evidence="1" id="KW-0732">Signal</keyword>
<evidence type="ECO:0000256" key="1">
    <source>
        <dbReference type="SAM" id="SignalP"/>
    </source>
</evidence>
<feature type="signal peptide" evidence="1">
    <location>
        <begin position="1"/>
        <end position="23"/>
    </location>
</feature>
<protein>
    <recommendedName>
        <fullName evidence="3">Secreted protein</fullName>
    </recommendedName>
</protein>
<dbReference type="AlphaFoldDB" id="A0A8D9E082"/>
<name>A0A8D9E082_9HEMI</name>
<evidence type="ECO:0008006" key="3">
    <source>
        <dbReference type="Google" id="ProtNLM"/>
    </source>
</evidence>
<evidence type="ECO:0000313" key="2">
    <source>
        <dbReference type="EMBL" id="CAG6735792.1"/>
    </source>
</evidence>
<sequence length="115" mass="13115">MYHHFYLISRAVFVVWLLRFCAANWASVLTTRVRSPAKGIFFYGKAKVVGILLVHKINMAVGPENTNAGVSNILTLAVYPRSRDFKWSLNFQGRYFGTQVRLSVECQNVSFLKLV</sequence>
<proteinExistence type="predicted"/>
<accession>A0A8D9E082</accession>